<sequence>MPRLISPGQSTFPASTSFGGTPLADRRQSTGTAGSGAGLDYYWSNAAGMGPSSSASSSSSIAISPSPSLGPGEGQEGAKRGLYRRSEASLRDLIAQEQRRGEGHAALESPSWSGESDYSSSHSLPLGTSATSSNSGHQHANKPVEVWNAERAREYDFTRQSMTSTTTARPGGARAEDTEYQPANERTPVVAQTGDRPDIRAPGFTYGSDSLHATPVVSQTNFGRSQPSPSSYTPGSGRLDSTGARRGGTPPASGSPATSPGSGPSSEPQSAPPWQGDFGLGMGKVGAEGEVEETTIKGRGRDKRSTLPAVPLDLPGEYLSPDKRQKGTASPQPPPRSALRTQLAGITSPPPNLSFHYSPSAHRSNDSPDISPPTRSIGRLSLSSSPTSSPPLSRDASKDLPSSHVLSGLRSRESVDSTSSLQSPTSINDLTDLLGGAIDEIGLMDSRETPPPMIAADSREKPRPGALNLSTSSLPPPEEKVASGPITPRSLPSRGESLASASSSSSSALGTGLVPAPTPAATPFPVAQEDAYPPSIASTDRHARQTSVSTLHAPPTAVGFSAKPWPAAMLFGHIKNMKHSGDRAKYYAKGINELSIADSGLRDWCIISASSAHRVPPARMPLNRLQSNISARTDFAPSIHIQPALPSSLAHSYANGTGQSNHPRSVSSSSEFPMREDSYSAREISQRVIDPGDEPTSLPPNLPYPQLQQVRNGGIRSSPSVASMASMASTNTSTGTIHGGGGGGGSGSSKRGFFSALRGKKEGPGLGPPTGAVPSSSGSGAGKKDVRGLPISNPERTSLSGPSPMGPRGPRMGGMGEANSADAGPYRNSLDTQSPYRGSLDDGSASRLTPPPTAGLGRASFDTGSGQSQRTNVSSRLQQAATGPAAGAGGGGLGGMIMPKEEDVRAMQEVLPNVDRGVLRAYLAKYGDQMGAITAYFEDEKRGGIRA</sequence>
<feature type="compositionally biased region" description="Gly residues" evidence="1">
    <location>
        <begin position="886"/>
        <end position="895"/>
    </location>
</feature>
<reference evidence="2" key="1">
    <citation type="journal article" date="2022" name="G3 (Bethesda)">
        <title>High quality genome of the basidiomycete yeast Dioszegia hungarica PDD-24b-2 isolated from cloud water.</title>
        <authorList>
            <person name="Jarrige D."/>
            <person name="Haridas S."/>
            <person name="Bleykasten-Grosshans C."/>
            <person name="Joly M."/>
            <person name="Nadalig T."/>
            <person name="Sancelme M."/>
            <person name="Vuilleumier S."/>
            <person name="Grigoriev I.V."/>
            <person name="Amato P."/>
            <person name="Bringel F."/>
        </authorList>
    </citation>
    <scope>NUCLEOTIDE SEQUENCE</scope>
    <source>
        <strain evidence="2">PDD-24b-2</strain>
    </source>
</reference>
<evidence type="ECO:0000313" key="3">
    <source>
        <dbReference type="Proteomes" id="UP001164286"/>
    </source>
</evidence>
<feature type="compositionally biased region" description="Polar residues" evidence="1">
    <location>
        <begin position="654"/>
        <end position="671"/>
    </location>
</feature>
<feature type="compositionally biased region" description="Basic and acidic residues" evidence="1">
    <location>
        <begin position="148"/>
        <end position="157"/>
    </location>
</feature>
<feature type="compositionally biased region" description="Low complexity" evidence="1">
    <location>
        <begin position="800"/>
        <end position="810"/>
    </location>
</feature>
<name>A0AA38H0C2_9TREE</name>
<feature type="compositionally biased region" description="Gly residues" evidence="1">
    <location>
        <begin position="737"/>
        <end position="747"/>
    </location>
</feature>
<feature type="compositionally biased region" description="Polar residues" evidence="1">
    <location>
        <begin position="110"/>
        <end position="138"/>
    </location>
</feature>
<feature type="compositionally biased region" description="Polar residues" evidence="1">
    <location>
        <begin position="7"/>
        <end position="19"/>
    </location>
</feature>
<evidence type="ECO:0000313" key="2">
    <source>
        <dbReference type="EMBL" id="KAI9632417.1"/>
    </source>
</evidence>
<comment type="caution">
    <text evidence="2">The sequence shown here is derived from an EMBL/GenBank/DDBJ whole genome shotgun (WGS) entry which is preliminary data.</text>
</comment>
<feature type="compositionally biased region" description="Polar residues" evidence="1">
    <location>
        <begin position="158"/>
        <end position="168"/>
    </location>
</feature>
<feature type="compositionally biased region" description="Polar residues" evidence="1">
    <location>
        <begin position="862"/>
        <end position="879"/>
    </location>
</feature>
<organism evidence="2 3">
    <name type="scientific">Dioszegia hungarica</name>
    <dbReference type="NCBI Taxonomy" id="4972"/>
    <lineage>
        <taxon>Eukaryota</taxon>
        <taxon>Fungi</taxon>
        <taxon>Dikarya</taxon>
        <taxon>Basidiomycota</taxon>
        <taxon>Agaricomycotina</taxon>
        <taxon>Tremellomycetes</taxon>
        <taxon>Tremellales</taxon>
        <taxon>Bulleribasidiaceae</taxon>
        <taxon>Dioszegia</taxon>
    </lineage>
</organism>
<feature type="compositionally biased region" description="Low complexity" evidence="1">
    <location>
        <begin position="51"/>
        <end position="67"/>
    </location>
</feature>
<dbReference type="AlphaFoldDB" id="A0AA38H0C2"/>
<feature type="compositionally biased region" description="Polar residues" evidence="1">
    <location>
        <begin position="416"/>
        <end position="429"/>
    </location>
</feature>
<feature type="compositionally biased region" description="Low complexity" evidence="1">
    <location>
        <begin position="247"/>
        <end position="273"/>
    </location>
</feature>
<feature type="compositionally biased region" description="Low complexity" evidence="1">
    <location>
        <begin position="497"/>
        <end position="509"/>
    </location>
</feature>
<dbReference type="Proteomes" id="UP001164286">
    <property type="component" value="Unassembled WGS sequence"/>
</dbReference>
<feature type="compositionally biased region" description="Polar residues" evidence="1">
    <location>
        <begin position="216"/>
        <end position="234"/>
    </location>
</feature>
<dbReference type="EMBL" id="JAKWFO010000014">
    <property type="protein sequence ID" value="KAI9632417.1"/>
    <property type="molecule type" value="Genomic_DNA"/>
</dbReference>
<dbReference type="RefSeq" id="XP_052942194.1">
    <property type="nucleotide sequence ID" value="XM_053088005.1"/>
</dbReference>
<dbReference type="GeneID" id="77727210"/>
<keyword evidence="3" id="KW-1185">Reference proteome</keyword>
<proteinExistence type="predicted"/>
<feature type="compositionally biased region" description="Basic and acidic residues" evidence="1">
    <location>
        <begin position="76"/>
        <end position="90"/>
    </location>
</feature>
<protein>
    <submittedName>
        <fullName evidence="2">Uncharacterized protein</fullName>
    </submittedName>
</protein>
<feature type="region of interest" description="Disordered" evidence="1">
    <location>
        <begin position="650"/>
        <end position="897"/>
    </location>
</feature>
<feature type="compositionally biased region" description="Low complexity" evidence="1">
    <location>
        <begin position="769"/>
        <end position="778"/>
    </location>
</feature>
<evidence type="ECO:0000256" key="1">
    <source>
        <dbReference type="SAM" id="MobiDB-lite"/>
    </source>
</evidence>
<accession>A0AA38H0C2</accession>
<feature type="compositionally biased region" description="Low complexity" evidence="1">
    <location>
        <begin position="717"/>
        <end position="736"/>
    </location>
</feature>
<feature type="region of interest" description="Disordered" evidence="1">
    <location>
        <begin position="1"/>
        <end position="532"/>
    </location>
</feature>
<gene>
    <name evidence="2" type="ORF">MKK02DRAFT_30235</name>
</gene>
<feature type="compositionally biased region" description="Low complexity" evidence="1">
    <location>
        <begin position="380"/>
        <end position="393"/>
    </location>
</feature>